<name>A0A8H7MMV5_9PLEO</name>
<evidence type="ECO:0000313" key="1">
    <source>
        <dbReference type="EMBL" id="KAF9700717.1"/>
    </source>
</evidence>
<dbReference type="Gene3D" id="2.40.50.140">
    <property type="entry name" value="Nucleic acid-binding proteins"/>
    <property type="match status" value="1"/>
</dbReference>
<dbReference type="PANTHER" id="PTHR21166">
    <property type="entry name" value="CELL DIVISION CONTROL PROTEIN 24 OB DOMAIN-CONTAINING PROTEIN-RELATED"/>
    <property type="match status" value="1"/>
</dbReference>
<dbReference type="EMBL" id="RZGK01000003">
    <property type="protein sequence ID" value="KAF9700717.1"/>
    <property type="molecule type" value="Genomic_DNA"/>
</dbReference>
<dbReference type="GO" id="GO:0003697">
    <property type="term" value="F:single-stranded DNA binding"/>
    <property type="evidence" value="ECO:0007669"/>
    <property type="project" value="TreeGrafter"/>
</dbReference>
<evidence type="ECO:0000313" key="2">
    <source>
        <dbReference type="Proteomes" id="UP000651452"/>
    </source>
</evidence>
<dbReference type="AlphaFoldDB" id="A0A8H7MMV5"/>
<dbReference type="OrthoDB" id="3248508at2759"/>
<proteinExistence type="predicted"/>
<accession>A0A8H7MMV5</accession>
<dbReference type="Proteomes" id="UP000651452">
    <property type="component" value="Unassembled WGS sequence"/>
</dbReference>
<dbReference type="InterPro" id="IPR052469">
    <property type="entry name" value="MEIOB"/>
</dbReference>
<organism evidence="1 2">
    <name type="scientific">Ascochyta lentis</name>
    <dbReference type="NCBI Taxonomy" id="205686"/>
    <lineage>
        <taxon>Eukaryota</taxon>
        <taxon>Fungi</taxon>
        <taxon>Dikarya</taxon>
        <taxon>Ascomycota</taxon>
        <taxon>Pezizomycotina</taxon>
        <taxon>Dothideomycetes</taxon>
        <taxon>Pleosporomycetidae</taxon>
        <taxon>Pleosporales</taxon>
        <taxon>Pleosporineae</taxon>
        <taxon>Didymellaceae</taxon>
        <taxon>Ascochyta</taxon>
    </lineage>
</organism>
<reference evidence="1" key="2">
    <citation type="submission" date="2020-09" db="EMBL/GenBank/DDBJ databases">
        <title>Reference genome assembly for Australian Ascochyta lentis isolate Al4.</title>
        <authorList>
            <person name="Lee R.C."/>
            <person name="Farfan-Caceres L.M."/>
            <person name="Debler J.W."/>
            <person name="Williams A.H."/>
            <person name="Henares B.M."/>
        </authorList>
    </citation>
    <scope>NUCLEOTIDE SEQUENCE</scope>
    <source>
        <strain evidence="1">Al4</strain>
    </source>
</reference>
<gene>
    <name evidence="1" type="ORF">EKO04_001890</name>
</gene>
<dbReference type="GO" id="GO:0000712">
    <property type="term" value="P:resolution of meiotic recombination intermediates"/>
    <property type="evidence" value="ECO:0007669"/>
    <property type="project" value="TreeGrafter"/>
</dbReference>
<sequence length="476" mass="52687">MPATPSIQSYFTSSPTKNSDGFTADEVQSILQPAGTSVLTTWTPVLDYEEADLGSLEPGPRNLTLMGRVVNFYDVAKPSKRHTSAQGYIKIMLADDTGVLTVRLWYANTEYKLRLGQLITVWTVHVSNSSEHNALAPSSAPLFTTVFPEGERHCHLMVHENSDNGTQFKRPFNCEDSRALPGLMTLRSFTDGGYDVDEPKLLVCVKSIGARKRYINRNGTTSELLTLGIFDHTADASLTLYSGLCDSASSLQPSKTVLLISNPGWRIEKTAKLSLNANTRVDIDPDVGDACRLRTLAQRLTKKEHVNPAFPAIEVNSFQESPVRALYSFAEIDSFARVNPREELIGYMSCIITSLNIVVPYKRNMLLSAQCCGVGLFANAIRTTCQQCEKDVELRINPRILGPVLDETGQISSGKLVLSDRAWGELLGRTNSQLIATDVDVLQYLEQRLLFLRVTMGFALKLDDEIGRLAVWCVKN</sequence>
<dbReference type="GO" id="GO:0008310">
    <property type="term" value="F:single-stranded DNA 3'-5' DNA exonuclease activity"/>
    <property type="evidence" value="ECO:0007669"/>
    <property type="project" value="TreeGrafter"/>
</dbReference>
<dbReference type="PANTHER" id="PTHR21166:SF2">
    <property type="entry name" value="CELL DIVISION CONTROL PROTEIN 24 OB DOMAIN-CONTAINING PROTEIN-RELATED"/>
    <property type="match status" value="1"/>
</dbReference>
<protein>
    <submittedName>
        <fullName evidence="1">Uncharacterized protein</fullName>
    </submittedName>
</protein>
<dbReference type="InterPro" id="IPR012340">
    <property type="entry name" value="NA-bd_OB-fold"/>
</dbReference>
<keyword evidence="2" id="KW-1185">Reference proteome</keyword>
<reference evidence="1" key="1">
    <citation type="submission" date="2018-12" db="EMBL/GenBank/DDBJ databases">
        <authorList>
            <person name="Syme R.A."/>
            <person name="Farfan-Caceres L."/>
            <person name="Lichtenzveig J."/>
        </authorList>
    </citation>
    <scope>NUCLEOTIDE SEQUENCE</scope>
    <source>
        <strain evidence="1">Al4</strain>
    </source>
</reference>
<dbReference type="SUPFAM" id="SSF50249">
    <property type="entry name" value="Nucleic acid-binding proteins"/>
    <property type="match status" value="2"/>
</dbReference>
<comment type="caution">
    <text evidence="1">The sequence shown here is derived from an EMBL/GenBank/DDBJ whole genome shotgun (WGS) entry which is preliminary data.</text>
</comment>